<dbReference type="RefSeq" id="WP_145690077.1">
    <property type="nucleotide sequence ID" value="NZ_VITH01000019.1"/>
</dbReference>
<proteinExistence type="predicted"/>
<accession>A0A560BVD5</accession>
<reference evidence="1 2" key="1">
    <citation type="submission" date="2019-06" db="EMBL/GenBank/DDBJ databases">
        <title>Genomic Encyclopedia of Type Strains, Phase IV (KMG-V): Genome sequencing to study the core and pangenomes of soil and plant-associated prokaryotes.</title>
        <authorList>
            <person name="Whitman W."/>
        </authorList>
    </citation>
    <scope>NUCLEOTIDE SEQUENCE [LARGE SCALE GENOMIC DNA]</scope>
    <source>
        <strain evidence="1 2">BR 11650</strain>
    </source>
</reference>
<dbReference type="Proteomes" id="UP000318529">
    <property type="component" value="Unassembled WGS sequence"/>
</dbReference>
<evidence type="ECO:0000313" key="1">
    <source>
        <dbReference type="EMBL" id="TWA76449.1"/>
    </source>
</evidence>
<protein>
    <submittedName>
        <fullName evidence="1">Uncharacterized protein</fullName>
    </submittedName>
</protein>
<gene>
    <name evidence="1" type="ORF">FBZ83_119100</name>
</gene>
<dbReference type="AlphaFoldDB" id="A0A560BVD5"/>
<dbReference type="EMBL" id="VITH01000019">
    <property type="protein sequence ID" value="TWA76449.1"/>
    <property type="molecule type" value="Genomic_DNA"/>
</dbReference>
<sequence>MVRLWRAFRPAPGRIGGMAAGVVPVTGHLPEAGGYGEQAAIMLDAFEVMSRAEAELVEGES</sequence>
<organism evidence="1 2">
    <name type="scientific">Azospirillum brasilense</name>
    <dbReference type="NCBI Taxonomy" id="192"/>
    <lineage>
        <taxon>Bacteria</taxon>
        <taxon>Pseudomonadati</taxon>
        <taxon>Pseudomonadota</taxon>
        <taxon>Alphaproteobacteria</taxon>
        <taxon>Rhodospirillales</taxon>
        <taxon>Azospirillaceae</taxon>
        <taxon>Azospirillum</taxon>
    </lineage>
</organism>
<evidence type="ECO:0000313" key="2">
    <source>
        <dbReference type="Proteomes" id="UP000318529"/>
    </source>
</evidence>
<name>A0A560BVD5_AZOBR</name>
<comment type="caution">
    <text evidence="1">The sequence shown here is derived from an EMBL/GenBank/DDBJ whole genome shotgun (WGS) entry which is preliminary data.</text>
</comment>